<dbReference type="Gene3D" id="3.80.10.10">
    <property type="entry name" value="Ribonuclease Inhibitor"/>
    <property type="match status" value="2"/>
</dbReference>
<dbReference type="GO" id="GO:0019005">
    <property type="term" value="C:SCF ubiquitin ligase complex"/>
    <property type="evidence" value="ECO:0007669"/>
    <property type="project" value="UniProtKB-ARBA"/>
</dbReference>
<evidence type="ECO:0000256" key="1">
    <source>
        <dbReference type="ARBA" id="ARBA00022614"/>
    </source>
</evidence>
<dbReference type="OrthoDB" id="10257471at2759"/>
<evidence type="ECO:0000259" key="5">
    <source>
        <dbReference type="PROSITE" id="PS50181"/>
    </source>
</evidence>
<proteinExistence type="predicted"/>
<evidence type="ECO:0000313" key="7">
    <source>
        <dbReference type="Proteomes" id="UP000012174"/>
    </source>
</evidence>
<dbReference type="InterPro" id="IPR032675">
    <property type="entry name" value="LRR_dom_sf"/>
</dbReference>
<dbReference type="Pfam" id="PF25372">
    <property type="entry name" value="DUF7885"/>
    <property type="match status" value="2"/>
</dbReference>
<dbReference type="GO" id="GO:0016874">
    <property type="term" value="F:ligase activity"/>
    <property type="evidence" value="ECO:0007669"/>
    <property type="project" value="UniProtKB-KW"/>
</dbReference>
<keyword evidence="6" id="KW-0436">Ligase</keyword>
<sequence length="737" mass="80237">MISEDSRDSRSSSSTNSPVPADNEESDFFLGANDSQSSLGVVPNLQDMQVSDQECLPTVAALPSEILISIFSRISETKQLLSCMLVCKKWARNIVEILWHRPSCTSWDKLKCICYTLGLENSYFAYPDFIKRLNLAALADQVNDGTIMPLAVCPRVERMTLTNCKNLTDSGLIPLVRNSHHLLALDISGDANITEATIVAIAENCRRLQGLNISNCKQISNESLIQLAESCKYIKRLKLNDCNQINDEAVLAFAENCPNILEIDLHQCKNIGNEPVTSLLAKGQSLRELRLNGCDLIDDSAFLSLPPDQIYEHLRILDLTSCARLTDRAVEKIINVAPRLRNLVLAKCTNITDTAVHAIARLGRNLHYVHLGHCRHITDEGVKRLVQCCNRIRYIDLGCCAHLTDESVTLLATLPKLKRIGLVKCTNITDESINALARANNRTRPRRDAGGAVHYEYHTSSLERVHLSYCINLGLKSIIKLLNCCPKLTHLSLTGVTAFLREDLEPFCRDAPADFTDHQRSVFCVFSGTGVSGLRRHLTTGSEFAEYLDNTRPPRRRSTVAHGTETTPGPMLDMDGIDEADGVEDDDMGDGSEIALDPGNFNQPADDNNDVMFNQVPPPPPFHHPPALDPGNPHPVTSIPAHPVPMFLSYAGVATPPPIDGSTNAALPNGVNTTTSPQGSLEQVITTTPASTATTGAPVPSRAGASIFGNASPAAGPSTASLQGPPQEEEGQGTNRT</sequence>
<feature type="compositionally biased region" description="Basic and acidic residues" evidence="4">
    <location>
        <begin position="1"/>
        <end position="10"/>
    </location>
</feature>
<evidence type="ECO:0000256" key="3">
    <source>
        <dbReference type="ARBA" id="ARBA00022786"/>
    </source>
</evidence>
<dbReference type="SUPFAM" id="SSF52047">
    <property type="entry name" value="RNI-like"/>
    <property type="match status" value="1"/>
</dbReference>
<keyword evidence="7" id="KW-1185">Reference proteome</keyword>
<dbReference type="SUPFAM" id="SSF81383">
    <property type="entry name" value="F-box domain"/>
    <property type="match status" value="1"/>
</dbReference>
<organism evidence="6 7">
    <name type="scientific">Eutypa lata (strain UCR-EL1)</name>
    <name type="common">Grapevine dieback disease fungus</name>
    <name type="synonym">Eutypa armeniacae</name>
    <dbReference type="NCBI Taxonomy" id="1287681"/>
    <lineage>
        <taxon>Eukaryota</taxon>
        <taxon>Fungi</taxon>
        <taxon>Dikarya</taxon>
        <taxon>Ascomycota</taxon>
        <taxon>Pezizomycotina</taxon>
        <taxon>Sordariomycetes</taxon>
        <taxon>Xylariomycetidae</taxon>
        <taxon>Xylariales</taxon>
        <taxon>Diatrypaceae</taxon>
        <taxon>Eutypa</taxon>
    </lineage>
</organism>
<dbReference type="InterPro" id="IPR057207">
    <property type="entry name" value="FBXL15_LRR"/>
</dbReference>
<evidence type="ECO:0000256" key="4">
    <source>
        <dbReference type="SAM" id="MobiDB-lite"/>
    </source>
</evidence>
<name>M7ST89_EUTLA</name>
<protein>
    <submittedName>
        <fullName evidence="6">Putative scf e3 ubiquitin ligase complex f-box protein grra protein</fullName>
    </submittedName>
</protein>
<keyword evidence="3" id="KW-0833">Ubl conjugation pathway</keyword>
<dbReference type="AlphaFoldDB" id="M7ST89"/>
<dbReference type="KEGG" id="ela:UCREL1_3273"/>
<dbReference type="PROSITE" id="PS50181">
    <property type="entry name" value="FBOX"/>
    <property type="match status" value="1"/>
</dbReference>
<dbReference type="InterPro" id="IPR036047">
    <property type="entry name" value="F-box-like_dom_sf"/>
</dbReference>
<keyword evidence="1" id="KW-0433">Leucine-rich repeat</keyword>
<dbReference type="InterPro" id="IPR006553">
    <property type="entry name" value="Leu-rich_rpt_Cys-con_subtyp"/>
</dbReference>
<feature type="compositionally biased region" description="Polar residues" evidence="4">
    <location>
        <begin position="661"/>
        <end position="685"/>
    </location>
</feature>
<dbReference type="InterPro" id="IPR050648">
    <property type="entry name" value="F-box_LRR-repeat"/>
</dbReference>
<feature type="compositionally biased region" description="Low complexity" evidence="4">
    <location>
        <begin position="686"/>
        <end position="700"/>
    </location>
</feature>
<keyword evidence="2" id="KW-0677">Repeat</keyword>
<dbReference type="eggNOG" id="KOG1947">
    <property type="taxonomic scope" value="Eukaryota"/>
</dbReference>
<dbReference type="GO" id="GO:0005737">
    <property type="term" value="C:cytoplasm"/>
    <property type="evidence" value="ECO:0007669"/>
    <property type="project" value="TreeGrafter"/>
</dbReference>
<evidence type="ECO:0000256" key="2">
    <source>
        <dbReference type="ARBA" id="ARBA00022737"/>
    </source>
</evidence>
<accession>M7ST89</accession>
<dbReference type="FunFam" id="3.80.10.10:FF:000251">
    <property type="entry name" value="Ubiquitin ligase complex F-box protein GRR1"/>
    <property type="match status" value="1"/>
</dbReference>
<dbReference type="STRING" id="1287681.M7ST89"/>
<dbReference type="SMART" id="SM00367">
    <property type="entry name" value="LRR_CC"/>
    <property type="match status" value="12"/>
</dbReference>
<feature type="region of interest" description="Disordered" evidence="4">
    <location>
        <begin position="551"/>
        <end position="574"/>
    </location>
</feature>
<evidence type="ECO:0000313" key="6">
    <source>
        <dbReference type="EMBL" id="EMR69724.1"/>
    </source>
</evidence>
<feature type="region of interest" description="Disordered" evidence="4">
    <location>
        <begin position="659"/>
        <end position="737"/>
    </location>
</feature>
<dbReference type="HOGENOM" id="CLU_010840_3_1_1"/>
<dbReference type="PANTHER" id="PTHR13382:SF67">
    <property type="entry name" value="SCF E3 UBIQUITIN LIGASE COMPLEX F-BOX PROTEIN POF2"/>
    <property type="match status" value="1"/>
</dbReference>
<dbReference type="PANTHER" id="PTHR13382">
    <property type="entry name" value="MITOCHONDRIAL ATP SYNTHASE COUPLING FACTOR B"/>
    <property type="match status" value="1"/>
</dbReference>
<feature type="region of interest" description="Disordered" evidence="4">
    <location>
        <begin position="1"/>
        <end position="28"/>
    </location>
</feature>
<dbReference type="EMBL" id="KB706024">
    <property type="protein sequence ID" value="EMR69724.1"/>
    <property type="molecule type" value="Genomic_DNA"/>
</dbReference>
<feature type="domain" description="F-box" evidence="5">
    <location>
        <begin position="56"/>
        <end position="110"/>
    </location>
</feature>
<gene>
    <name evidence="6" type="ORF">UCREL1_3273</name>
</gene>
<reference evidence="7" key="1">
    <citation type="journal article" date="2013" name="Genome Announc.">
        <title>Draft genome sequence of the grapevine dieback fungus Eutypa lata UCR-EL1.</title>
        <authorList>
            <person name="Blanco-Ulate B."/>
            <person name="Rolshausen P.E."/>
            <person name="Cantu D."/>
        </authorList>
    </citation>
    <scope>NUCLEOTIDE SEQUENCE [LARGE SCALE GENOMIC DNA]</scope>
    <source>
        <strain evidence="7">UCR-EL1</strain>
    </source>
</reference>
<dbReference type="Proteomes" id="UP000012174">
    <property type="component" value="Unassembled WGS sequence"/>
</dbReference>
<dbReference type="InterPro" id="IPR001810">
    <property type="entry name" value="F-box_dom"/>
</dbReference>
<dbReference type="Pfam" id="PF12937">
    <property type="entry name" value="F-box-like"/>
    <property type="match status" value="1"/>
</dbReference>
<dbReference type="OMA" id="LCNRIRY"/>